<keyword evidence="4" id="KW-0282">Flagellum</keyword>
<dbReference type="InterPro" id="IPR011992">
    <property type="entry name" value="EF-hand-dom_pair"/>
</dbReference>
<dbReference type="OrthoDB" id="10255210at2759"/>
<proteinExistence type="predicted"/>
<keyword evidence="5" id="KW-0969">Cilium</keyword>
<evidence type="ECO:0000256" key="4">
    <source>
        <dbReference type="ARBA" id="ARBA00022846"/>
    </source>
</evidence>
<feature type="domain" description="EF-hand" evidence="8">
    <location>
        <begin position="607"/>
        <end position="642"/>
    </location>
</feature>
<comment type="subcellular location">
    <subcellularLocation>
        <location evidence="1">Cytoplasm</location>
        <location evidence="1">Cytoskeleton</location>
        <location evidence="1">Flagellum axoneme</location>
    </subcellularLocation>
</comment>
<dbReference type="InterPro" id="IPR002048">
    <property type="entry name" value="EF_hand_dom"/>
</dbReference>
<dbReference type="FunFam" id="2.30.29.170:FF:000001">
    <property type="entry name" value="EF-hand domain containing 1"/>
    <property type="match status" value="1"/>
</dbReference>
<reference evidence="10 11" key="1">
    <citation type="journal article" date="2019" name="Sci. Rep.">
        <title>Nanopore sequencing improves the draft genome of the human pathogenic amoeba Naegleria fowleri.</title>
        <authorList>
            <person name="Liechti N."/>
            <person name="Schurch N."/>
            <person name="Bruggmann R."/>
            <person name="Wittwer M."/>
        </authorList>
    </citation>
    <scope>NUCLEOTIDE SEQUENCE [LARGE SCALE GENOMIC DNA]</scope>
    <source>
        <strain evidence="10 11">ATCC 30894</strain>
    </source>
</reference>
<dbReference type="FunFam" id="2.30.29.170:FF:000004">
    <property type="entry name" value="EF-hand domain containing 2"/>
    <property type="match status" value="1"/>
</dbReference>
<dbReference type="RefSeq" id="XP_044569581.1">
    <property type="nucleotide sequence ID" value="XM_044711439.1"/>
</dbReference>
<feature type="domain" description="DM10" evidence="9">
    <location>
        <begin position="110"/>
        <end position="219"/>
    </location>
</feature>
<keyword evidence="3" id="KW-0677">Repeat</keyword>
<evidence type="ECO:0000256" key="7">
    <source>
        <dbReference type="ARBA" id="ARBA00023273"/>
    </source>
</evidence>
<name>A0A6A5CI00_NAEFO</name>
<dbReference type="GeneID" id="68107985"/>
<organism evidence="10 11">
    <name type="scientific">Naegleria fowleri</name>
    <name type="common">Brain eating amoeba</name>
    <dbReference type="NCBI Taxonomy" id="5763"/>
    <lineage>
        <taxon>Eukaryota</taxon>
        <taxon>Discoba</taxon>
        <taxon>Heterolobosea</taxon>
        <taxon>Tetramitia</taxon>
        <taxon>Eutetramitia</taxon>
        <taxon>Vahlkampfiidae</taxon>
        <taxon>Naegleria</taxon>
    </lineage>
</organism>
<feature type="domain" description="DM10" evidence="9">
    <location>
        <begin position="287"/>
        <end position="394"/>
    </location>
</feature>
<dbReference type="VEuPathDB" id="AmoebaDB:NfTy_031760"/>
<dbReference type="InterPro" id="IPR006602">
    <property type="entry name" value="DM10_dom"/>
</dbReference>
<evidence type="ECO:0000313" key="10">
    <source>
        <dbReference type="EMBL" id="KAF0984868.1"/>
    </source>
</evidence>
<accession>A0A6A5CI00</accession>
<evidence type="ECO:0000256" key="1">
    <source>
        <dbReference type="ARBA" id="ARBA00004611"/>
    </source>
</evidence>
<dbReference type="CDD" id="cd00051">
    <property type="entry name" value="EFh"/>
    <property type="match status" value="1"/>
</dbReference>
<feature type="domain" description="DM10" evidence="9">
    <location>
        <begin position="451"/>
        <end position="550"/>
    </location>
</feature>
<evidence type="ECO:0000256" key="6">
    <source>
        <dbReference type="ARBA" id="ARBA00023212"/>
    </source>
</evidence>
<dbReference type="GO" id="GO:0060285">
    <property type="term" value="P:cilium-dependent cell motility"/>
    <property type="evidence" value="ECO:0007669"/>
    <property type="project" value="TreeGrafter"/>
</dbReference>
<keyword evidence="6" id="KW-0206">Cytoskeleton</keyword>
<dbReference type="VEuPathDB" id="AmoebaDB:NF0108330"/>
<dbReference type="GO" id="GO:0007052">
    <property type="term" value="P:mitotic spindle organization"/>
    <property type="evidence" value="ECO:0007669"/>
    <property type="project" value="TreeGrafter"/>
</dbReference>
<keyword evidence="11" id="KW-1185">Reference proteome</keyword>
<dbReference type="GO" id="GO:0043014">
    <property type="term" value="F:alpha-tubulin binding"/>
    <property type="evidence" value="ECO:0007669"/>
    <property type="project" value="TreeGrafter"/>
</dbReference>
<dbReference type="PANTHER" id="PTHR12086">
    <property type="entry name" value="EF-HAND DOMAIN C-TERMINAL CONTAINING PROTEIN"/>
    <property type="match status" value="1"/>
</dbReference>
<dbReference type="PROSITE" id="PS50222">
    <property type="entry name" value="EF_HAND_2"/>
    <property type="match status" value="1"/>
</dbReference>
<dbReference type="AlphaFoldDB" id="A0A6A5CI00"/>
<dbReference type="EMBL" id="VFQX01000002">
    <property type="protein sequence ID" value="KAF0984868.1"/>
    <property type="molecule type" value="Genomic_DNA"/>
</dbReference>
<dbReference type="SMART" id="SM00676">
    <property type="entry name" value="DM10"/>
    <property type="match status" value="3"/>
</dbReference>
<evidence type="ECO:0000313" key="11">
    <source>
        <dbReference type="Proteomes" id="UP000444721"/>
    </source>
</evidence>
<dbReference type="Proteomes" id="UP000444721">
    <property type="component" value="Unassembled WGS sequence"/>
</dbReference>
<evidence type="ECO:0000259" key="8">
    <source>
        <dbReference type="PROSITE" id="PS50222"/>
    </source>
</evidence>
<dbReference type="GO" id="GO:0005509">
    <property type="term" value="F:calcium ion binding"/>
    <property type="evidence" value="ECO:0007669"/>
    <property type="project" value="InterPro"/>
</dbReference>
<dbReference type="PANTHER" id="PTHR12086:SF9">
    <property type="entry name" value="EF-HAND DOMAIN-CONTAINING PROTEIN 1"/>
    <property type="match status" value="1"/>
</dbReference>
<dbReference type="Gene3D" id="2.30.29.170">
    <property type="match status" value="3"/>
</dbReference>
<dbReference type="Pfam" id="PF06565">
    <property type="entry name" value="DM10_dom"/>
    <property type="match status" value="3"/>
</dbReference>
<dbReference type="PROSITE" id="PS51336">
    <property type="entry name" value="DM10"/>
    <property type="match status" value="3"/>
</dbReference>
<dbReference type="VEuPathDB" id="AmoebaDB:FDP41_000767"/>
<sequence>MSFATKSSSFASNKEFSFMNTTAPSKDRKLPFLPGFTFDDKFIKERHHKSQLLAYKNHIPVVHDYDVPVEVDELQTETEKLADMLRSTTQLYKSTTTNETKQKENWLSLEKKVLRFYAYFKEGVHESPVEQSRVRKCVIFYYLEDDTMHISEPKQDNSGIPQGTLVKRHRIPRDRIQGNSNVYYTIDDLNVGREITVYGKTFRIVDCDAFTRDFFNGIGVEVPEPEPYPGDQYTEKRESIQKSMNPYKTLSPMDQDLKKYMEYSFKGKRTNPSKQEKVAVQKFLAFDRQVLRFFCAWDDTEKLYGDKRFFVLEYYLSDDTMKISEVFSANSGYDPFPVFLKRQKVPRIKNSANEPTTYYDETDLGIGKRIIVFSKNFLLYDCDPFTREFYAKKYGITDMTPIDVKDAPKTEIQYEEPPYNGFGDEEDSLGSWKYLVIKPPKKDVKKYIENDHKLFRYSAVLVTDKPEDKGRKFILSYYLSDDTISVFEPVQRNSGVIGGKFLQRSRVKNERGEYYKANETFIGATLNINNFIFYLEETDEFTVNYMEQNAEQFPKANIEIIMNKIRKHVQDSSLEYKLRDAMGSAQRGARIEMDELRQLLQSMGLDLVEHELITILRHFKANQDGTIDLSEFINAITFGPVTSTRKEQAVQPQKQKDTVSFNNAYKVFNEKISTRRLLVHDTFKVMSDKSVDGLIGETEFKKAVQDHLKLNLSNDQVSSLVDHFFPETKKRLTLIEFMKIIEGTSTYLYLKNNK</sequence>
<dbReference type="Pfam" id="PF13833">
    <property type="entry name" value="EF-hand_8"/>
    <property type="match status" value="1"/>
</dbReference>
<evidence type="ECO:0000256" key="2">
    <source>
        <dbReference type="ARBA" id="ARBA00022490"/>
    </source>
</evidence>
<gene>
    <name evidence="10" type="ORF">FDP41_000767</name>
</gene>
<dbReference type="GO" id="GO:0072686">
    <property type="term" value="C:mitotic spindle"/>
    <property type="evidence" value="ECO:0007669"/>
    <property type="project" value="TreeGrafter"/>
</dbReference>
<dbReference type="Gene3D" id="1.10.238.10">
    <property type="entry name" value="EF-hand"/>
    <property type="match status" value="1"/>
</dbReference>
<comment type="caution">
    <text evidence="10">The sequence shown here is derived from an EMBL/GenBank/DDBJ whole genome shotgun (WGS) entry which is preliminary data.</text>
</comment>
<evidence type="ECO:0000256" key="3">
    <source>
        <dbReference type="ARBA" id="ARBA00022737"/>
    </source>
</evidence>
<evidence type="ECO:0000259" key="9">
    <source>
        <dbReference type="PROSITE" id="PS51336"/>
    </source>
</evidence>
<dbReference type="FunFam" id="2.30.29.170:FF:000002">
    <property type="entry name" value="EF-hand domain (C-terminal) containing 1"/>
    <property type="match status" value="1"/>
</dbReference>
<evidence type="ECO:0008006" key="12">
    <source>
        <dbReference type="Google" id="ProtNLM"/>
    </source>
</evidence>
<dbReference type="GO" id="GO:0005930">
    <property type="term" value="C:axoneme"/>
    <property type="evidence" value="ECO:0007669"/>
    <property type="project" value="TreeGrafter"/>
</dbReference>
<dbReference type="SUPFAM" id="SSF47473">
    <property type="entry name" value="EF-hand"/>
    <property type="match status" value="1"/>
</dbReference>
<dbReference type="GO" id="GO:0000281">
    <property type="term" value="P:mitotic cytokinesis"/>
    <property type="evidence" value="ECO:0007669"/>
    <property type="project" value="TreeGrafter"/>
</dbReference>
<keyword evidence="7" id="KW-0966">Cell projection</keyword>
<protein>
    <recommendedName>
        <fullName evidence="12">EF-hand domain-containing protein</fullName>
    </recommendedName>
</protein>
<dbReference type="InterPro" id="IPR040193">
    <property type="entry name" value="EFHC1/EFHC2/EFHB"/>
</dbReference>
<keyword evidence="2" id="KW-0963">Cytoplasm</keyword>
<dbReference type="OMA" id="SCGEEMM"/>
<evidence type="ECO:0000256" key="5">
    <source>
        <dbReference type="ARBA" id="ARBA00023069"/>
    </source>
</evidence>